<feature type="region of interest" description="Disordered" evidence="8">
    <location>
        <begin position="190"/>
        <end position="215"/>
    </location>
</feature>
<dbReference type="InterPro" id="IPR019787">
    <property type="entry name" value="Znf_PHD-finger"/>
</dbReference>
<dbReference type="SMART" id="SM00343">
    <property type="entry name" value="ZnF_C2HC"/>
    <property type="match status" value="2"/>
</dbReference>
<evidence type="ECO:0000256" key="4">
    <source>
        <dbReference type="ARBA" id="ARBA00023015"/>
    </source>
</evidence>
<feature type="region of interest" description="Disordered" evidence="8">
    <location>
        <begin position="962"/>
        <end position="1031"/>
    </location>
</feature>
<feature type="coiled-coil region" evidence="7">
    <location>
        <begin position="354"/>
        <end position="395"/>
    </location>
</feature>
<feature type="region of interest" description="Disordered" evidence="8">
    <location>
        <begin position="512"/>
        <end position="564"/>
    </location>
</feature>
<feature type="compositionally biased region" description="Basic and acidic residues" evidence="8">
    <location>
        <begin position="681"/>
        <end position="690"/>
    </location>
</feature>
<dbReference type="CDD" id="cd15556">
    <property type="entry name" value="PHD_MMD1_like"/>
    <property type="match status" value="1"/>
</dbReference>
<dbReference type="GO" id="GO:0008270">
    <property type="term" value="F:zinc ion binding"/>
    <property type="evidence" value="ECO:0007669"/>
    <property type="project" value="UniProtKB-KW"/>
</dbReference>
<feature type="domain" description="CCHC-type" evidence="9">
    <location>
        <begin position="476"/>
        <end position="490"/>
    </location>
</feature>
<keyword evidence="11" id="KW-1185">Reference proteome</keyword>
<dbReference type="Pfam" id="PF25565">
    <property type="entry name" value="Ubiquitin_At1g33420"/>
    <property type="match status" value="1"/>
</dbReference>
<dbReference type="PROSITE" id="PS01359">
    <property type="entry name" value="ZF_PHD_1"/>
    <property type="match status" value="1"/>
</dbReference>
<feature type="coiled-coil region" evidence="7">
    <location>
        <begin position="922"/>
        <end position="956"/>
    </location>
</feature>
<dbReference type="InterPro" id="IPR001878">
    <property type="entry name" value="Znf_CCHC"/>
</dbReference>
<organism evidence="10 11">
    <name type="scientific">Cuscuta campestris</name>
    <dbReference type="NCBI Taxonomy" id="132261"/>
    <lineage>
        <taxon>Eukaryota</taxon>
        <taxon>Viridiplantae</taxon>
        <taxon>Streptophyta</taxon>
        <taxon>Embryophyta</taxon>
        <taxon>Tracheophyta</taxon>
        <taxon>Spermatophyta</taxon>
        <taxon>Magnoliopsida</taxon>
        <taxon>eudicotyledons</taxon>
        <taxon>Gunneridae</taxon>
        <taxon>Pentapetalae</taxon>
        <taxon>asterids</taxon>
        <taxon>lamiids</taxon>
        <taxon>Solanales</taxon>
        <taxon>Convolvulaceae</taxon>
        <taxon>Cuscuteae</taxon>
        <taxon>Cuscuta</taxon>
        <taxon>Cuscuta subgen. Grammica</taxon>
        <taxon>Cuscuta sect. Cleistogrammica</taxon>
    </lineage>
</organism>
<feature type="region of interest" description="Disordered" evidence="8">
    <location>
        <begin position="589"/>
        <end position="719"/>
    </location>
</feature>
<dbReference type="Pfam" id="PF00628">
    <property type="entry name" value="PHD"/>
    <property type="match status" value="1"/>
</dbReference>
<dbReference type="SUPFAM" id="SSF57903">
    <property type="entry name" value="FYVE/PHD zinc finger"/>
    <property type="match status" value="1"/>
</dbReference>
<name>A0A484NRY7_9ASTE</name>
<evidence type="ECO:0000313" key="11">
    <source>
        <dbReference type="Proteomes" id="UP000595140"/>
    </source>
</evidence>
<dbReference type="PROSITE" id="PS50158">
    <property type="entry name" value="ZF_CCHC"/>
    <property type="match status" value="2"/>
</dbReference>
<feature type="compositionally biased region" description="Basic and acidic residues" evidence="8">
    <location>
        <begin position="548"/>
        <end position="564"/>
    </location>
</feature>
<evidence type="ECO:0000256" key="7">
    <source>
        <dbReference type="SAM" id="Coils"/>
    </source>
</evidence>
<dbReference type="InterPro" id="IPR058054">
    <property type="entry name" value="Znf_MS1-like"/>
</dbReference>
<evidence type="ECO:0000256" key="6">
    <source>
        <dbReference type="PROSITE-ProRule" id="PRU00047"/>
    </source>
</evidence>
<dbReference type="PANTHER" id="PTHR46201:SF1">
    <property type="entry name" value="PHD FINGER PROTEIN MALE STERILITY 1"/>
    <property type="match status" value="1"/>
</dbReference>
<evidence type="ECO:0000256" key="3">
    <source>
        <dbReference type="ARBA" id="ARBA00022833"/>
    </source>
</evidence>
<dbReference type="EMBL" id="OOIL02006863">
    <property type="protein sequence ID" value="VFR03209.1"/>
    <property type="molecule type" value="Genomic_DNA"/>
</dbReference>
<evidence type="ECO:0000256" key="8">
    <source>
        <dbReference type="SAM" id="MobiDB-lite"/>
    </source>
</evidence>
<dbReference type="InterPro" id="IPR057765">
    <property type="entry name" value="MS1-like_ubiquitin"/>
</dbReference>
<gene>
    <name evidence="10" type="ORF">CCAM_LOCUS44984</name>
</gene>
<dbReference type="OrthoDB" id="436852at2759"/>
<accession>A0A484NRY7</accession>
<dbReference type="Gene3D" id="3.30.40.10">
    <property type="entry name" value="Zinc/RING finger domain, C3HC4 (zinc finger)"/>
    <property type="match status" value="1"/>
</dbReference>
<keyword evidence="4" id="KW-0805">Transcription regulation</keyword>
<proteinExistence type="predicted"/>
<dbReference type="PANTHER" id="PTHR46201">
    <property type="entry name" value="PHD FINGER PROTEIN MALE MEIOCYTE DEATH 1-RELATED"/>
    <property type="match status" value="1"/>
</dbReference>
<feature type="compositionally biased region" description="Basic residues" evidence="8">
    <location>
        <begin position="634"/>
        <end position="644"/>
    </location>
</feature>
<reference evidence="10 11" key="1">
    <citation type="submission" date="2018-04" db="EMBL/GenBank/DDBJ databases">
        <authorList>
            <person name="Vogel A."/>
        </authorList>
    </citation>
    <scope>NUCLEOTIDE SEQUENCE [LARGE SCALE GENOMIC DNA]</scope>
</reference>
<dbReference type="InterPro" id="IPR013083">
    <property type="entry name" value="Znf_RING/FYVE/PHD"/>
</dbReference>
<dbReference type="Pfam" id="PF25874">
    <property type="entry name" value="WHD_plant_repro"/>
    <property type="match status" value="1"/>
</dbReference>
<dbReference type="InterPro" id="IPR011011">
    <property type="entry name" value="Znf_FYVE_PHD"/>
</dbReference>
<evidence type="ECO:0000256" key="2">
    <source>
        <dbReference type="ARBA" id="ARBA00022771"/>
    </source>
</evidence>
<dbReference type="InterPro" id="IPR019786">
    <property type="entry name" value="Zinc_finger_PHD-type_CS"/>
</dbReference>
<dbReference type="SUPFAM" id="SSF57756">
    <property type="entry name" value="Retrovirus zinc finger-like domains"/>
    <property type="match status" value="1"/>
</dbReference>
<keyword evidence="1" id="KW-0479">Metal-binding</keyword>
<evidence type="ECO:0000256" key="5">
    <source>
        <dbReference type="ARBA" id="ARBA00023163"/>
    </source>
</evidence>
<feature type="compositionally biased region" description="Basic and acidic residues" evidence="8">
    <location>
        <begin position="652"/>
        <end position="674"/>
    </location>
</feature>
<dbReference type="InterPro" id="IPR001965">
    <property type="entry name" value="Znf_PHD"/>
</dbReference>
<keyword evidence="7" id="KW-0175">Coiled coil</keyword>
<dbReference type="InterPro" id="IPR059080">
    <property type="entry name" value="WHD_PTC1"/>
</dbReference>
<dbReference type="SMART" id="SM00249">
    <property type="entry name" value="PHD"/>
    <property type="match status" value="1"/>
</dbReference>
<evidence type="ECO:0000256" key="1">
    <source>
        <dbReference type="ARBA" id="ARBA00022723"/>
    </source>
</evidence>
<feature type="domain" description="CCHC-type" evidence="9">
    <location>
        <begin position="278"/>
        <end position="293"/>
    </location>
</feature>
<dbReference type="Pfam" id="PF14223">
    <property type="entry name" value="Retrotran_gag_2"/>
    <property type="match status" value="1"/>
</dbReference>
<dbReference type="Proteomes" id="UP000595140">
    <property type="component" value="Unassembled WGS sequence"/>
</dbReference>
<feature type="compositionally biased region" description="Acidic residues" evidence="8">
    <location>
        <begin position="1007"/>
        <end position="1017"/>
    </location>
</feature>
<evidence type="ECO:0000259" key="9">
    <source>
        <dbReference type="PROSITE" id="PS50158"/>
    </source>
</evidence>
<sequence length="1597" mass="182002">MRAFLKSLGGGVWRSVETGWTEPRKYSEDLTTSTIKPFEEYSRTEAIAAEFNDKALNAIFGAVDSTQYKLISNCDNAKEAWDILEVTHEGDEEVKTAKYQILMTQYENLRMDDKEKITEFHGRVRDIANQAARLNESIPENKLVLKVLRSLPKEYDMDVKAIRRPHNIKNMTLDALMGILESIELDMMEDGKRRKPDKQIAFSTTEAEDDSEHDLSLDEDFQKQLSLFTRQFKKQWMQKKGNQRMEGTSKGPFQKDTKHREVKYPDNVTSVKKKGPQCFECSGYGHIQSECTNNLKKKRQAFTATWSDEEVDELGDHGEQNCAFIACENSDLENSLAEQLEDLQEKWAELLMVNKRNVADKNRLLSEMEALKQKIEESKHKITKLEGENSNLRYEINQLKSYQKWIKVAGAEVLDHHSLMAKPPGDMTCIGFTNTGSTSKSQEIKFVKALERAPPEYQVKRSLLNGTHNDHYTSYRCYRCREWGHIKRQCIKEWSQQPQSISSHLTTMVRTKIALPKRNTKNPCHNKELWTRSDEEEISPNPPLGNSEEQHADEKSEGPDGRKEVEDDVLLHPLAEISDILYLKDTPAQQQNDMQREEEDDPVQEKEIPDLVDDEPLIACSDVPFEDSQPKSPVFKKKKVKHSGYRWSLRQKAKEDQETEKAEETQERPTPEKGMKRKGKSKDELEEGSKRLKRTPATKRLTTRSQSSKMKDADAENSPKLGKFPNQVFISSIASSFMSEIAKKSILPQRSIDVDDFETKTNLIPLLKQSHLFKSVTIPGSYSSKSKVPSSILKSSYAILFRVAAYHWLPTTHMNTVPLCMATLIYKVKHGIPFNLGKIIYDQILNFASERAKFNSNGLPYPLLIFQYLKSQGLNVADEDEPAPPLLQVDMRHFEGRHHNDMVTGETQRTATAFLGSGFSQTAFLRTEIQLLQEQIDRHKELIKEAEVKKKKLAIILSSLDTKPGSAAQSQGEESQEDTSVEDDATQGGANIGGRNDFNLQTRENIFEDVEEVEEPTPDSNDPTERDEETGWGDHLICNKKYHFVFPSRDTVAACFSFCQQLQSSGAAQDSPPSNAVMMMMTDELEGHTMHGVFHCNGYGHLLRINGLEGGSNLAGHHIMDFWDRLCTALHARSVSLKDTSEKKGMELRLVYAVGYGESWFGRWGYKFSRGTYAVSHEMYETAVRTLQNIPLTLLGHHARNQHELLVILSRYQILSGHSLATLHDAFHFMLHLKTRIPKDDTSVGGCYPGLLVVDSTCRWSPKRVEMAIRVIVEALKRADYRWVSRQQVRDAARSYIGDTGLLDFVLKSLGNHIVGKYLVRRCLNPVTKVLEYCLEDISNAFPKYDDIHQGGGLRVPMNEPKVKPKYKITRVQLMKDVQFLYKHILMDENGAGVFETIPAASRVILDSKYFLKEYYAPKLMKMSESSIVYCAIRMAYATNVTLGLDKERVVTPYECMILQNTTTFDDLRLEVERNFREMYWGLKTNNFVANLNFYPNGSDLVFEAIKGGSKLVFEGFIGGGNLDYGGMLEGIDKNSIVVDCPCGTRDEDDGERMVCCDICEVWQHTRCVHIPNNQSIPDIFLCAKCEQHILRFPPLP</sequence>
<dbReference type="GO" id="GO:0003676">
    <property type="term" value="F:nucleic acid binding"/>
    <property type="evidence" value="ECO:0007669"/>
    <property type="project" value="InterPro"/>
</dbReference>
<evidence type="ECO:0000313" key="10">
    <source>
        <dbReference type="EMBL" id="VFR03209.1"/>
    </source>
</evidence>
<keyword evidence="5" id="KW-0804">Transcription</keyword>
<keyword evidence="3" id="KW-0862">Zinc</keyword>
<protein>
    <recommendedName>
        <fullName evidence="9">CCHC-type domain-containing protein</fullName>
    </recommendedName>
</protein>
<keyword evidence="2 6" id="KW-0863">Zinc-finger</keyword>
<feature type="compositionally biased region" description="Acidic residues" evidence="8">
    <location>
        <begin position="974"/>
        <end position="985"/>
    </location>
</feature>
<dbReference type="InterPro" id="IPR036875">
    <property type="entry name" value="Znf_CCHC_sf"/>
</dbReference>